<dbReference type="Pfam" id="PF05926">
    <property type="entry name" value="Phage_GPL"/>
    <property type="match status" value="1"/>
</dbReference>
<protein>
    <submittedName>
        <fullName evidence="1">Head completion/stabilization protein</fullName>
    </submittedName>
</protein>
<reference evidence="1" key="1">
    <citation type="submission" date="2024-10" db="EMBL/GenBank/DDBJ databases">
        <title>Newly identified hadal zoon P2-like virus reveal genomic diversity and biogeographic distributions.</title>
        <authorList>
            <person name="Liu Y."/>
        </authorList>
    </citation>
    <scope>NUCLEOTIDE SEQUENCE</scope>
</reference>
<dbReference type="InterPro" id="IPR009225">
    <property type="entry name" value="Phage_head_completion_GpL"/>
</dbReference>
<name>A0AB74UL02_9VIRU</name>
<dbReference type="EMBL" id="PQ368759">
    <property type="protein sequence ID" value="XHV15877.1"/>
    <property type="molecule type" value="Genomic_DNA"/>
</dbReference>
<evidence type="ECO:0000313" key="1">
    <source>
        <dbReference type="EMBL" id="XHV15877.1"/>
    </source>
</evidence>
<proteinExistence type="predicted"/>
<accession>A0AB74UL02</accession>
<sequence>MSSFISAGTTSSATEATAIENHLENNGFWPSIQPSDFRETHRLDSTITNARIESALKAAMATVNRVLRHWQQAKVDAGYPTMEALPIPVWQVPEVFNVLYLRAVYSTAHANLLDRYADYDATNSGRERGERLQDPADGYRRDAAWAISEIEGRPHSTVELI</sequence>
<organism evidence="1">
    <name type="scientific">Halomonas phage vB_HboP_4908</name>
    <dbReference type="NCBI Taxonomy" id="3350578"/>
    <lineage>
        <taxon>Viruses</taxon>
    </lineage>
</organism>
<dbReference type="GO" id="GO:0019069">
    <property type="term" value="P:viral capsid assembly"/>
    <property type="evidence" value="ECO:0007669"/>
    <property type="project" value="InterPro"/>
</dbReference>